<sequence>MLNKRIPDKKEYAEGLEMAQFDRWVMNKQTSEDLLGIGMERAGNMRHDFAEYLIDSYEKHILGILKALAE</sequence>
<dbReference type="VEuPathDB" id="FungiDB:HpaG813822"/>
<protein>
    <recommendedName>
        <fullName evidence="3">RxLR effector candidate protein</fullName>
    </recommendedName>
</protein>
<dbReference type="AlphaFoldDB" id="M4C404"/>
<dbReference type="InParanoid" id="M4C404"/>
<dbReference type="EnsemblProtists" id="HpaT813822">
    <property type="protein sequence ID" value="HpaP813822"/>
    <property type="gene ID" value="HpaG813822"/>
</dbReference>
<dbReference type="EMBL" id="ABWE02002907">
    <property type="status" value="NOT_ANNOTATED_CDS"/>
    <property type="molecule type" value="Genomic_DNA"/>
</dbReference>
<evidence type="ECO:0000313" key="1">
    <source>
        <dbReference type="EnsemblProtists" id="HpaP813822"/>
    </source>
</evidence>
<evidence type="ECO:0008006" key="3">
    <source>
        <dbReference type="Google" id="ProtNLM"/>
    </source>
</evidence>
<dbReference type="Proteomes" id="UP000011713">
    <property type="component" value="Unassembled WGS sequence"/>
</dbReference>
<organism evidence="1 2">
    <name type="scientific">Hyaloperonospora arabidopsidis (strain Emoy2)</name>
    <name type="common">Downy mildew agent</name>
    <name type="synonym">Peronospora arabidopsidis</name>
    <dbReference type="NCBI Taxonomy" id="559515"/>
    <lineage>
        <taxon>Eukaryota</taxon>
        <taxon>Sar</taxon>
        <taxon>Stramenopiles</taxon>
        <taxon>Oomycota</taxon>
        <taxon>Peronosporomycetes</taxon>
        <taxon>Peronosporales</taxon>
        <taxon>Peronosporaceae</taxon>
        <taxon>Hyaloperonospora</taxon>
    </lineage>
</organism>
<name>M4C404_HYAAE</name>
<accession>M4C404</accession>
<reference evidence="2" key="1">
    <citation type="journal article" date="2010" name="Science">
        <title>Signatures of adaptation to obligate biotrophy in the Hyaloperonospora arabidopsidis genome.</title>
        <authorList>
            <person name="Baxter L."/>
            <person name="Tripathy S."/>
            <person name="Ishaque N."/>
            <person name="Boot N."/>
            <person name="Cabral A."/>
            <person name="Kemen E."/>
            <person name="Thines M."/>
            <person name="Ah-Fong A."/>
            <person name="Anderson R."/>
            <person name="Badejoko W."/>
            <person name="Bittner-Eddy P."/>
            <person name="Boore J.L."/>
            <person name="Chibucos M.C."/>
            <person name="Coates M."/>
            <person name="Dehal P."/>
            <person name="Delehaunty K."/>
            <person name="Dong S."/>
            <person name="Downton P."/>
            <person name="Dumas B."/>
            <person name="Fabro G."/>
            <person name="Fronick C."/>
            <person name="Fuerstenberg S.I."/>
            <person name="Fulton L."/>
            <person name="Gaulin E."/>
            <person name="Govers F."/>
            <person name="Hughes L."/>
            <person name="Humphray S."/>
            <person name="Jiang R.H."/>
            <person name="Judelson H."/>
            <person name="Kamoun S."/>
            <person name="Kyung K."/>
            <person name="Meijer H."/>
            <person name="Minx P."/>
            <person name="Morris P."/>
            <person name="Nelson J."/>
            <person name="Phuntumart V."/>
            <person name="Qutob D."/>
            <person name="Rehmany A."/>
            <person name="Rougon-Cardoso A."/>
            <person name="Ryden P."/>
            <person name="Torto-Alalibo T."/>
            <person name="Studholme D."/>
            <person name="Wang Y."/>
            <person name="Win J."/>
            <person name="Wood J."/>
            <person name="Clifton S.W."/>
            <person name="Rogers J."/>
            <person name="Van den Ackerveken G."/>
            <person name="Jones J.D."/>
            <person name="McDowell J.M."/>
            <person name="Beynon J."/>
            <person name="Tyler B.M."/>
        </authorList>
    </citation>
    <scope>NUCLEOTIDE SEQUENCE [LARGE SCALE GENOMIC DNA]</scope>
    <source>
        <strain evidence="2">Emoy2</strain>
    </source>
</reference>
<dbReference type="HOGENOM" id="CLU_2763276_0_0_1"/>
<proteinExistence type="predicted"/>
<reference evidence="1" key="2">
    <citation type="submission" date="2015-06" db="UniProtKB">
        <authorList>
            <consortium name="EnsemblProtists"/>
        </authorList>
    </citation>
    <scope>IDENTIFICATION</scope>
    <source>
        <strain evidence="1">Emoy2</strain>
    </source>
</reference>
<evidence type="ECO:0000313" key="2">
    <source>
        <dbReference type="Proteomes" id="UP000011713"/>
    </source>
</evidence>
<keyword evidence="2" id="KW-1185">Reference proteome</keyword>